<dbReference type="InterPro" id="IPR036458">
    <property type="entry name" value="Na:dicarbo_symporter_sf"/>
</dbReference>
<evidence type="ECO:0000256" key="4">
    <source>
        <dbReference type="ARBA" id="ARBA00022989"/>
    </source>
</evidence>
<evidence type="ECO:0000256" key="3">
    <source>
        <dbReference type="ARBA" id="ARBA00022692"/>
    </source>
</evidence>
<organism evidence="7">
    <name type="scientific">marine metagenome</name>
    <dbReference type="NCBI Taxonomy" id="408172"/>
    <lineage>
        <taxon>unclassified sequences</taxon>
        <taxon>metagenomes</taxon>
        <taxon>ecological metagenomes</taxon>
    </lineage>
</organism>
<dbReference type="AlphaFoldDB" id="A0A382EU87"/>
<dbReference type="GO" id="GO:0016020">
    <property type="term" value="C:membrane"/>
    <property type="evidence" value="ECO:0007669"/>
    <property type="project" value="UniProtKB-SubCell"/>
</dbReference>
<evidence type="ECO:0000313" key="7">
    <source>
        <dbReference type="EMBL" id="SVB54280.1"/>
    </source>
</evidence>
<sequence>MKQNGLLYLMIAGIVLGIFSGWMFGNTMLAVEWIGEMFLDALKMLVVPLIISSMIVGIAGLGDIRKVGKTGLITLVYFLITTCIAVGIGLVMVNIIEPGVAVEMTVEQVPEKVVGKESVAITDILKSFVSPNLVQSMANMEILPLIMFSLVFGGVLTTLGEPGKRAIEFFDTVNASIMKIVHLLMYFAPIGVFALIASKLGAAGGGDLFLAELAKIGKYVTTVISALLIHGLVVLPAILYMITRRNPITYFKNVVGALTTAFSTASSSATLPITIECAEKNNRISRKSCLFVLPLAATVNMNGTALYESVAAMFIAQMLGIQLGFGDQMIIFITATLAGIGAAGIPEAGLVTMVMVLQSVGLPLEGIGMLLSIDWFLDRCRTTINVWGDSIGAGVLDNLEEKWVERGEKN</sequence>
<dbReference type="InterPro" id="IPR001991">
    <property type="entry name" value="Na-dicarboxylate_symporter"/>
</dbReference>
<name>A0A382EU87_9ZZZZ</name>
<keyword evidence="2" id="KW-0813">Transport</keyword>
<keyword evidence="5 6" id="KW-0472">Membrane</keyword>
<dbReference type="PANTHER" id="PTHR11958:SF63">
    <property type="entry name" value="AMINO ACID TRANSPORTER"/>
    <property type="match status" value="1"/>
</dbReference>
<keyword evidence="3 6" id="KW-0812">Transmembrane</keyword>
<dbReference type="PANTHER" id="PTHR11958">
    <property type="entry name" value="SODIUM/DICARBOXYLATE SYMPORTER-RELATED"/>
    <property type="match status" value="1"/>
</dbReference>
<dbReference type="EMBL" id="UINC01046362">
    <property type="protein sequence ID" value="SVB54280.1"/>
    <property type="molecule type" value="Genomic_DNA"/>
</dbReference>
<feature type="transmembrane region" description="Helical" evidence="6">
    <location>
        <begin position="290"/>
        <end position="317"/>
    </location>
</feature>
<feature type="transmembrane region" description="Helical" evidence="6">
    <location>
        <begin position="180"/>
        <end position="200"/>
    </location>
</feature>
<proteinExistence type="predicted"/>
<reference evidence="7" key="1">
    <citation type="submission" date="2018-05" db="EMBL/GenBank/DDBJ databases">
        <authorList>
            <person name="Lanie J.A."/>
            <person name="Ng W.-L."/>
            <person name="Kazmierczak K.M."/>
            <person name="Andrzejewski T.M."/>
            <person name="Davidsen T.M."/>
            <person name="Wayne K.J."/>
            <person name="Tettelin H."/>
            <person name="Glass J.I."/>
            <person name="Rusch D."/>
            <person name="Podicherti R."/>
            <person name="Tsui H.-C.T."/>
            <person name="Winkler M.E."/>
        </authorList>
    </citation>
    <scope>NUCLEOTIDE SEQUENCE</scope>
</reference>
<dbReference type="Gene3D" id="1.10.3860.10">
    <property type="entry name" value="Sodium:dicarboxylate symporter"/>
    <property type="match status" value="1"/>
</dbReference>
<feature type="transmembrane region" description="Helical" evidence="6">
    <location>
        <begin position="142"/>
        <end position="159"/>
    </location>
</feature>
<gene>
    <name evidence="7" type="ORF">METZ01_LOCUS207134</name>
</gene>
<dbReference type="PRINTS" id="PR00173">
    <property type="entry name" value="EDTRNSPORT"/>
</dbReference>
<evidence type="ECO:0008006" key="8">
    <source>
        <dbReference type="Google" id="ProtNLM"/>
    </source>
</evidence>
<dbReference type="SUPFAM" id="SSF118215">
    <property type="entry name" value="Proton glutamate symport protein"/>
    <property type="match status" value="1"/>
</dbReference>
<evidence type="ECO:0000256" key="2">
    <source>
        <dbReference type="ARBA" id="ARBA00022448"/>
    </source>
</evidence>
<keyword evidence="4 6" id="KW-1133">Transmembrane helix</keyword>
<dbReference type="InterPro" id="IPR050746">
    <property type="entry name" value="DAACS"/>
</dbReference>
<evidence type="ECO:0000256" key="5">
    <source>
        <dbReference type="ARBA" id="ARBA00023136"/>
    </source>
</evidence>
<feature type="transmembrane region" description="Helical" evidence="6">
    <location>
        <begin position="7"/>
        <end position="25"/>
    </location>
</feature>
<protein>
    <recommendedName>
        <fullName evidence="8">Sodium:dicarboxylate symporter</fullName>
    </recommendedName>
</protein>
<dbReference type="GO" id="GO:0015293">
    <property type="term" value="F:symporter activity"/>
    <property type="evidence" value="ECO:0007669"/>
    <property type="project" value="InterPro"/>
</dbReference>
<evidence type="ECO:0000256" key="1">
    <source>
        <dbReference type="ARBA" id="ARBA00004141"/>
    </source>
</evidence>
<dbReference type="Pfam" id="PF00375">
    <property type="entry name" value="SDF"/>
    <property type="match status" value="1"/>
</dbReference>
<comment type="subcellular location">
    <subcellularLocation>
        <location evidence="1">Membrane</location>
        <topology evidence="1">Multi-pass membrane protein</topology>
    </subcellularLocation>
</comment>
<feature type="transmembrane region" description="Helical" evidence="6">
    <location>
        <begin position="220"/>
        <end position="242"/>
    </location>
</feature>
<feature type="transmembrane region" description="Helical" evidence="6">
    <location>
        <begin position="76"/>
        <end position="96"/>
    </location>
</feature>
<feature type="transmembrane region" description="Helical" evidence="6">
    <location>
        <begin position="329"/>
        <end position="357"/>
    </location>
</feature>
<evidence type="ECO:0000256" key="6">
    <source>
        <dbReference type="SAM" id="Phobius"/>
    </source>
</evidence>
<accession>A0A382EU87</accession>
<feature type="transmembrane region" description="Helical" evidence="6">
    <location>
        <begin position="45"/>
        <end position="64"/>
    </location>
</feature>